<gene>
    <name evidence="1" type="ORF">K466DRAFT_585529</name>
</gene>
<dbReference type="Proteomes" id="UP000308197">
    <property type="component" value="Unassembled WGS sequence"/>
</dbReference>
<organism evidence="1 2">
    <name type="scientific">Polyporus arcularius HHB13444</name>
    <dbReference type="NCBI Taxonomy" id="1314778"/>
    <lineage>
        <taxon>Eukaryota</taxon>
        <taxon>Fungi</taxon>
        <taxon>Dikarya</taxon>
        <taxon>Basidiomycota</taxon>
        <taxon>Agaricomycotina</taxon>
        <taxon>Agaricomycetes</taxon>
        <taxon>Polyporales</taxon>
        <taxon>Polyporaceae</taxon>
        <taxon>Polyporus</taxon>
    </lineage>
</organism>
<evidence type="ECO:0000313" key="1">
    <source>
        <dbReference type="EMBL" id="TFK88491.1"/>
    </source>
</evidence>
<evidence type="ECO:0000313" key="2">
    <source>
        <dbReference type="Proteomes" id="UP000308197"/>
    </source>
</evidence>
<dbReference type="InParanoid" id="A0A5C3PGQ3"/>
<accession>A0A5C3PGQ3</accession>
<reference evidence="1 2" key="1">
    <citation type="journal article" date="2019" name="Nat. Ecol. Evol.">
        <title>Megaphylogeny resolves global patterns of mushroom evolution.</title>
        <authorList>
            <person name="Varga T."/>
            <person name="Krizsan K."/>
            <person name="Foldi C."/>
            <person name="Dima B."/>
            <person name="Sanchez-Garcia M."/>
            <person name="Sanchez-Ramirez S."/>
            <person name="Szollosi G.J."/>
            <person name="Szarkandi J.G."/>
            <person name="Papp V."/>
            <person name="Albert L."/>
            <person name="Andreopoulos W."/>
            <person name="Angelini C."/>
            <person name="Antonin V."/>
            <person name="Barry K.W."/>
            <person name="Bougher N.L."/>
            <person name="Buchanan P."/>
            <person name="Buyck B."/>
            <person name="Bense V."/>
            <person name="Catcheside P."/>
            <person name="Chovatia M."/>
            <person name="Cooper J."/>
            <person name="Damon W."/>
            <person name="Desjardin D."/>
            <person name="Finy P."/>
            <person name="Geml J."/>
            <person name="Haridas S."/>
            <person name="Hughes K."/>
            <person name="Justo A."/>
            <person name="Karasinski D."/>
            <person name="Kautmanova I."/>
            <person name="Kiss B."/>
            <person name="Kocsube S."/>
            <person name="Kotiranta H."/>
            <person name="LaButti K.M."/>
            <person name="Lechner B.E."/>
            <person name="Liimatainen K."/>
            <person name="Lipzen A."/>
            <person name="Lukacs Z."/>
            <person name="Mihaltcheva S."/>
            <person name="Morgado L.N."/>
            <person name="Niskanen T."/>
            <person name="Noordeloos M.E."/>
            <person name="Ohm R.A."/>
            <person name="Ortiz-Santana B."/>
            <person name="Ovrebo C."/>
            <person name="Racz N."/>
            <person name="Riley R."/>
            <person name="Savchenko A."/>
            <person name="Shiryaev A."/>
            <person name="Soop K."/>
            <person name="Spirin V."/>
            <person name="Szebenyi C."/>
            <person name="Tomsovsky M."/>
            <person name="Tulloss R.E."/>
            <person name="Uehling J."/>
            <person name="Grigoriev I.V."/>
            <person name="Vagvolgyi C."/>
            <person name="Papp T."/>
            <person name="Martin F.M."/>
            <person name="Miettinen O."/>
            <person name="Hibbett D.S."/>
            <person name="Nagy L.G."/>
        </authorList>
    </citation>
    <scope>NUCLEOTIDE SEQUENCE [LARGE SCALE GENOMIC DNA]</scope>
    <source>
        <strain evidence="1 2">HHB13444</strain>
    </source>
</reference>
<dbReference type="AlphaFoldDB" id="A0A5C3PGQ3"/>
<proteinExistence type="predicted"/>
<protein>
    <submittedName>
        <fullName evidence="1">Uncharacterized protein</fullName>
    </submittedName>
</protein>
<keyword evidence="2" id="KW-1185">Reference proteome</keyword>
<dbReference type="EMBL" id="ML211111">
    <property type="protein sequence ID" value="TFK88491.1"/>
    <property type="molecule type" value="Genomic_DNA"/>
</dbReference>
<sequence length="64" mass="7098">MLLTPMTGASFQNYMWTLKPTQKPDGYIYTGYETIGGLLDGDVVTGSDDMELPNREFILVHAAI</sequence>
<name>A0A5C3PGQ3_9APHY</name>